<evidence type="ECO:0000313" key="2">
    <source>
        <dbReference type="Proteomes" id="UP000540266"/>
    </source>
</evidence>
<organism evidence="1 2">
    <name type="scientific">Rhizobium phaseoli</name>
    <dbReference type="NCBI Taxonomy" id="396"/>
    <lineage>
        <taxon>Bacteria</taxon>
        <taxon>Pseudomonadati</taxon>
        <taxon>Pseudomonadota</taxon>
        <taxon>Alphaproteobacteria</taxon>
        <taxon>Hyphomicrobiales</taxon>
        <taxon>Rhizobiaceae</taxon>
        <taxon>Rhizobium/Agrobacterium group</taxon>
        <taxon>Rhizobium</taxon>
    </lineage>
</organism>
<dbReference type="AlphaFoldDB" id="A0A7X6F0X7"/>
<name>A0A7X6F0X7_9HYPH</name>
<keyword evidence="1" id="KW-0614">Plasmid</keyword>
<proteinExistence type="predicted"/>
<reference evidence="1 2" key="1">
    <citation type="submission" date="2020-11" db="EMBL/GenBank/DDBJ databases">
        <title>Indigenous Rhizobia Nodulating Common beans in Western Kenya.</title>
        <authorList>
            <person name="Wekesa C.S."/>
            <person name="Oelmueller R."/>
            <person name="Furch A.C."/>
        </authorList>
    </citation>
    <scope>NUCLEOTIDE SEQUENCE [LARGE SCALE GENOMIC DNA]</scope>
    <source>
        <strain evidence="2">BS3</strain>
        <plasmid evidence="1 2">pBS3d</plasmid>
    </source>
</reference>
<dbReference type="RefSeq" id="WP_167860694.1">
    <property type="nucleotide sequence ID" value="NZ_CP064935.1"/>
</dbReference>
<accession>A0A7X6F0X7</accession>
<dbReference type="EMBL" id="CP064935">
    <property type="protein sequence ID" value="QPK12576.1"/>
    <property type="molecule type" value="Genomic_DNA"/>
</dbReference>
<geneLocation type="plasmid" evidence="1 2">
    <name>pBS3d</name>
</geneLocation>
<sequence>MTMHVDDEKLFREHFQQSSRAPVPMPRSAEEVLTTSPGGITKWEIGRLARSMQVASVAGLVEPEVGVAATLISQQMTSTVRYVDFSSAREWIEAISWARTQPDFNAPSAWSERVQNVGEAFARLIKRGFNAEITAYGIALPEQSYSAILDQIEAYVRLIGGEECAKQIFRILNDANSTHDGFFVFGNRVFSHKGSNGPAYPWGWLLALAIANFNHHPKARKPDVVWRNLIDLARDFAAAHDCQRYCQYEQLTSVPAEDFETVMRETMLWREFFSMPQGPYLLFDKVADALNSILTAEDRIALGFDMGTLQSEIRYLLSNTNTYSLNKITADAFRARTPMLWQKSYGRRGVVNKGFRKPSEIALRDHERFLALESFDGDTILLPRPLAANTACEMIFRELWTALPRSRAAKIIGDVLETIINASCQSKVQGIAQHDVRYSADKAKFQIDVGTREQDTIVLFETKAKSLTSGSRSGFTHSAFKDYADSFLAMLVQLVRHDHYLRTIPIPPLTSEPICPEKTKLFKVAVSPLSFGPIMDRLLTTNTITALVGRTFHSVEPTREYEKAISDFNGAMREIANGLTKILEPDNEGRLDVFPYFIDVYWIDLGQLLYALDRAPSVSAAFLPLKHLTFGSRDFWTEIAFADQQGHTVRHGWRPPAKG</sequence>
<gene>
    <name evidence="1" type="ORF">HER27_031820</name>
</gene>
<dbReference type="Proteomes" id="UP000540266">
    <property type="component" value="Plasmid pBS3d"/>
</dbReference>
<evidence type="ECO:0000313" key="1">
    <source>
        <dbReference type="EMBL" id="QPK12576.1"/>
    </source>
</evidence>
<protein>
    <submittedName>
        <fullName evidence="1">Uncharacterized protein</fullName>
    </submittedName>
</protein>